<sequence>MYPNAQQRKKRFVRDFASYLGMPEESVFAEICQESKMCPPIRP</sequence>
<reference evidence="1 2" key="1">
    <citation type="submission" date="2019-03" db="EMBL/GenBank/DDBJ databases">
        <title>The genome sequence of a newly discovered highly antifungal drug resistant Aspergillus species, Aspergillus tanneri NIH 1004.</title>
        <authorList>
            <person name="Mounaud S."/>
            <person name="Singh I."/>
            <person name="Joardar V."/>
            <person name="Pakala S."/>
            <person name="Pakala S."/>
            <person name="Venepally P."/>
            <person name="Hoover J."/>
            <person name="Nierman W."/>
            <person name="Chung J."/>
            <person name="Losada L."/>
        </authorList>
    </citation>
    <scope>NUCLEOTIDE SEQUENCE [LARGE SCALE GENOMIC DNA]</scope>
    <source>
        <strain evidence="1 2">NIH1004</strain>
    </source>
</reference>
<proteinExistence type="predicted"/>
<evidence type="ECO:0000313" key="1">
    <source>
        <dbReference type="EMBL" id="THC97984.1"/>
    </source>
</evidence>
<accession>A0A4V3UQ80</accession>
<name>A0A4V3UQ80_9EURO</name>
<dbReference type="VEuPathDB" id="FungiDB:EYZ11_002554"/>
<organism evidence="1 2">
    <name type="scientific">Aspergillus tanneri</name>
    <dbReference type="NCBI Taxonomy" id="1220188"/>
    <lineage>
        <taxon>Eukaryota</taxon>
        <taxon>Fungi</taxon>
        <taxon>Dikarya</taxon>
        <taxon>Ascomycota</taxon>
        <taxon>Pezizomycotina</taxon>
        <taxon>Eurotiomycetes</taxon>
        <taxon>Eurotiomycetidae</taxon>
        <taxon>Eurotiales</taxon>
        <taxon>Aspergillaceae</taxon>
        <taxon>Aspergillus</taxon>
        <taxon>Aspergillus subgen. Circumdati</taxon>
    </lineage>
</organism>
<evidence type="ECO:0000313" key="2">
    <source>
        <dbReference type="Proteomes" id="UP000308092"/>
    </source>
</evidence>
<dbReference type="Proteomes" id="UP000308092">
    <property type="component" value="Unassembled WGS sequence"/>
</dbReference>
<comment type="caution">
    <text evidence="1">The sequence shown here is derived from an EMBL/GenBank/DDBJ whole genome shotgun (WGS) entry which is preliminary data.</text>
</comment>
<dbReference type="EMBL" id="SOSA01000057">
    <property type="protein sequence ID" value="THC97984.1"/>
    <property type="molecule type" value="Genomic_DNA"/>
</dbReference>
<protein>
    <submittedName>
        <fullName evidence="1">Uncharacterized protein</fullName>
    </submittedName>
</protein>
<dbReference type="AlphaFoldDB" id="A0A4V3UQ80"/>
<keyword evidence="2" id="KW-1185">Reference proteome</keyword>
<gene>
    <name evidence="1" type="ORF">EYZ11_002554</name>
</gene>